<sequence>MSGSIVLGVSCTTTSLTPGLHHWLRPLAPPRILVSPPSLNGSHFRHVRRDSCQQPPAPGGGTPSAQEKCQESVE</sequence>
<evidence type="ECO:0000256" key="1">
    <source>
        <dbReference type="SAM" id="MobiDB-lite"/>
    </source>
</evidence>
<name>A0A319F0C7_ASPSB</name>
<accession>A0A319F0C7</accession>
<proteinExistence type="predicted"/>
<evidence type="ECO:0000313" key="2">
    <source>
        <dbReference type="EMBL" id="PYI08429.1"/>
    </source>
</evidence>
<protein>
    <submittedName>
        <fullName evidence="2">Uncharacterized protein</fullName>
    </submittedName>
</protein>
<dbReference type="AlphaFoldDB" id="A0A319F0C7"/>
<feature type="region of interest" description="Disordered" evidence="1">
    <location>
        <begin position="38"/>
        <end position="74"/>
    </location>
</feature>
<dbReference type="EMBL" id="KZ826335">
    <property type="protein sequence ID" value="PYI08429.1"/>
    <property type="molecule type" value="Genomic_DNA"/>
</dbReference>
<organism evidence="2 3">
    <name type="scientific">Aspergillus sclerotiicarbonarius (strain CBS 121057 / IBT 28362)</name>
    <dbReference type="NCBI Taxonomy" id="1448318"/>
    <lineage>
        <taxon>Eukaryota</taxon>
        <taxon>Fungi</taxon>
        <taxon>Dikarya</taxon>
        <taxon>Ascomycota</taxon>
        <taxon>Pezizomycotina</taxon>
        <taxon>Eurotiomycetes</taxon>
        <taxon>Eurotiomycetidae</taxon>
        <taxon>Eurotiales</taxon>
        <taxon>Aspergillaceae</taxon>
        <taxon>Aspergillus</taxon>
        <taxon>Aspergillus subgen. Circumdati</taxon>
    </lineage>
</organism>
<gene>
    <name evidence="2" type="ORF">BO78DRAFT_76381</name>
</gene>
<evidence type="ECO:0000313" key="3">
    <source>
        <dbReference type="Proteomes" id="UP000248423"/>
    </source>
</evidence>
<keyword evidence="3" id="KW-1185">Reference proteome</keyword>
<dbReference type="VEuPathDB" id="FungiDB:BO78DRAFT_76381"/>
<reference evidence="2 3" key="1">
    <citation type="submission" date="2018-02" db="EMBL/GenBank/DDBJ databases">
        <title>The genomes of Aspergillus section Nigri reveals drivers in fungal speciation.</title>
        <authorList>
            <consortium name="DOE Joint Genome Institute"/>
            <person name="Vesth T.C."/>
            <person name="Nybo J."/>
            <person name="Theobald S."/>
            <person name="Brandl J."/>
            <person name="Frisvad J.C."/>
            <person name="Nielsen K.F."/>
            <person name="Lyhne E.K."/>
            <person name="Kogle M.E."/>
            <person name="Kuo A."/>
            <person name="Riley R."/>
            <person name="Clum A."/>
            <person name="Nolan M."/>
            <person name="Lipzen A."/>
            <person name="Salamov A."/>
            <person name="Henrissat B."/>
            <person name="Wiebenga A."/>
            <person name="De vries R.P."/>
            <person name="Grigoriev I.V."/>
            <person name="Mortensen U.H."/>
            <person name="Andersen M.R."/>
            <person name="Baker S.E."/>
        </authorList>
    </citation>
    <scope>NUCLEOTIDE SEQUENCE [LARGE SCALE GENOMIC DNA]</scope>
    <source>
        <strain evidence="2 3">CBS 121057</strain>
    </source>
</reference>
<dbReference type="Proteomes" id="UP000248423">
    <property type="component" value="Unassembled WGS sequence"/>
</dbReference>